<keyword evidence="6" id="KW-1185">Reference proteome</keyword>
<accession>A0ABV5LNY6</accession>
<comment type="caution">
    <text evidence="5">The sequence shown here is derived from an EMBL/GenBank/DDBJ whole genome shotgun (WGS) entry which is preliminary data.</text>
</comment>
<protein>
    <submittedName>
        <fullName evidence="5">Gfo/Idh/MocA family protein</fullName>
    </submittedName>
</protein>
<dbReference type="InterPro" id="IPR036291">
    <property type="entry name" value="NAD(P)-bd_dom_sf"/>
</dbReference>
<reference evidence="5 6" key="1">
    <citation type="submission" date="2024-09" db="EMBL/GenBank/DDBJ databases">
        <authorList>
            <person name="Sun Q."/>
            <person name="Mori K."/>
        </authorList>
    </citation>
    <scope>NUCLEOTIDE SEQUENCE [LARGE SCALE GENOMIC DNA]</scope>
    <source>
        <strain evidence="5 6">TISTR 1856</strain>
    </source>
</reference>
<gene>
    <name evidence="5" type="ORF">ACFFVI_02380</name>
</gene>
<organism evidence="5 6">
    <name type="scientific">Kineococcus gynurae</name>
    <dbReference type="NCBI Taxonomy" id="452979"/>
    <lineage>
        <taxon>Bacteria</taxon>
        <taxon>Bacillati</taxon>
        <taxon>Actinomycetota</taxon>
        <taxon>Actinomycetes</taxon>
        <taxon>Kineosporiales</taxon>
        <taxon>Kineosporiaceae</taxon>
        <taxon>Kineococcus</taxon>
    </lineage>
</organism>
<dbReference type="EMBL" id="JBHMDM010000001">
    <property type="protein sequence ID" value="MFB9375805.1"/>
    <property type="molecule type" value="Genomic_DNA"/>
</dbReference>
<evidence type="ECO:0000259" key="4">
    <source>
        <dbReference type="Pfam" id="PF22725"/>
    </source>
</evidence>
<sequence>MSTDGSVEGRDSWGWGFVGPGGIARAYAEALELVPGGELVAVTSRRLERAARFAAEVRPGGDVTAYDDVAAMVADPRVDVVYVATPHPQHLAPALAAIGAGKAVVVEKPMTASAAATARLVATAAERGVFCMEAYWTRFLPATAALLEVVGSGAIGEVRMIHADLGFPAPSSLRRFHEVELGGGSLLDLGPYPLGLAHELLGAPDRVRALGTITADGLDEQVSIALGWPGGALAALSTTMVAQAARGAWIEGTAGWIEAHAPLYSLSGFTVRDHDGRADRYEHAVATGHRFLVEHVHDCLAAGLTESPHVPGQRSIDLARVMDDVLTQIGAARPDDGS</sequence>
<dbReference type="Pfam" id="PF01408">
    <property type="entry name" value="GFO_IDH_MocA"/>
    <property type="match status" value="1"/>
</dbReference>
<evidence type="ECO:0000313" key="6">
    <source>
        <dbReference type="Proteomes" id="UP001589748"/>
    </source>
</evidence>
<name>A0ABV5LNY6_9ACTN</name>
<dbReference type="InterPro" id="IPR000683">
    <property type="entry name" value="Gfo/Idh/MocA-like_OxRdtase_N"/>
</dbReference>
<dbReference type="Gene3D" id="3.30.360.10">
    <property type="entry name" value="Dihydrodipicolinate Reductase, domain 2"/>
    <property type="match status" value="1"/>
</dbReference>
<evidence type="ECO:0000313" key="5">
    <source>
        <dbReference type="EMBL" id="MFB9375805.1"/>
    </source>
</evidence>
<comment type="similarity">
    <text evidence="1">Belongs to the Gfo/Idh/MocA family.</text>
</comment>
<keyword evidence="2" id="KW-0560">Oxidoreductase</keyword>
<evidence type="ECO:0000256" key="2">
    <source>
        <dbReference type="ARBA" id="ARBA00023002"/>
    </source>
</evidence>
<dbReference type="InterPro" id="IPR050984">
    <property type="entry name" value="Gfo/Idh/MocA_domain"/>
</dbReference>
<feature type="domain" description="Gfo/Idh/MocA-like oxidoreductase N-terminal" evidence="3">
    <location>
        <begin position="15"/>
        <end position="134"/>
    </location>
</feature>
<dbReference type="InterPro" id="IPR055170">
    <property type="entry name" value="GFO_IDH_MocA-like_dom"/>
</dbReference>
<evidence type="ECO:0000259" key="3">
    <source>
        <dbReference type="Pfam" id="PF01408"/>
    </source>
</evidence>
<dbReference type="PANTHER" id="PTHR22604">
    <property type="entry name" value="OXIDOREDUCTASES"/>
    <property type="match status" value="1"/>
</dbReference>
<evidence type="ECO:0000256" key="1">
    <source>
        <dbReference type="ARBA" id="ARBA00010928"/>
    </source>
</evidence>
<proteinExistence type="inferred from homology"/>
<dbReference type="Gene3D" id="3.40.50.720">
    <property type="entry name" value="NAD(P)-binding Rossmann-like Domain"/>
    <property type="match status" value="1"/>
</dbReference>
<dbReference type="Proteomes" id="UP001589748">
    <property type="component" value="Unassembled WGS sequence"/>
</dbReference>
<dbReference type="Pfam" id="PF22725">
    <property type="entry name" value="GFO_IDH_MocA_C3"/>
    <property type="match status" value="1"/>
</dbReference>
<dbReference type="SUPFAM" id="SSF55347">
    <property type="entry name" value="Glyceraldehyde-3-phosphate dehydrogenase-like, C-terminal domain"/>
    <property type="match status" value="1"/>
</dbReference>
<dbReference type="PANTHER" id="PTHR22604:SF105">
    <property type="entry name" value="TRANS-1,2-DIHYDROBENZENE-1,2-DIOL DEHYDROGENASE"/>
    <property type="match status" value="1"/>
</dbReference>
<dbReference type="RefSeq" id="WP_380139884.1">
    <property type="nucleotide sequence ID" value="NZ_JBHLUI010000012.1"/>
</dbReference>
<feature type="domain" description="GFO/IDH/MocA-like oxidoreductase" evidence="4">
    <location>
        <begin position="145"/>
        <end position="258"/>
    </location>
</feature>
<dbReference type="SUPFAM" id="SSF51735">
    <property type="entry name" value="NAD(P)-binding Rossmann-fold domains"/>
    <property type="match status" value="1"/>
</dbReference>